<dbReference type="EMBL" id="JAYMGO010000019">
    <property type="protein sequence ID" value="KAL1255001.1"/>
    <property type="molecule type" value="Genomic_DNA"/>
</dbReference>
<dbReference type="Proteomes" id="UP001558613">
    <property type="component" value="Unassembled WGS sequence"/>
</dbReference>
<organism evidence="1 2">
    <name type="scientific">Cirrhinus molitorella</name>
    <name type="common">mud carp</name>
    <dbReference type="NCBI Taxonomy" id="172907"/>
    <lineage>
        <taxon>Eukaryota</taxon>
        <taxon>Metazoa</taxon>
        <taxon>Chordata</taxon>
        <taxon>Craniata</taxon>
        <taxon>Vertebrata</taxon>
        <taxon>Euteleostomi</taxon>
        <taxon>Actinopterygii</taxon>
        <taxon>Neopterygii</taxon>
        <taxon>Teleostei</taxon>
        <taxon>Ostariophysi</taxon>
        <taxon>Cypriniformes</taxon>
        <taxon>Cyprinidae</taxon>
        <taxon>Labeoninae</taxon>
        <taxon>Labeonini</taxon>
        <taxon>Cirrhinus</taxon>
    </lineage>
</organism>
<sequence>MLAGRKGEERVNKREGDVNSYAVQGRASILLCEVHHPSSKSSSFSRTVSHSNNRSIIRAADWDNSTCYAIKPIIGKLDAINLPLNRQQALETQTTPLLVTD</sequence>
<evidence type="ECO:0000313" key="2">
    <source>
        <dbReference type="Proteomes" id="UP001558613"/>
    </source>
</evidence>
<reference evidence="1 2" key="1">
    <citation type="submission" date="2023-09" db="EMBL/GenBank/DDBJ databases">
        <authorList>
            <person name="Wang M."/>
        </authorList>
    </citation>
    <scope>NUCLEOTIDE SEQUENCE [LARGE SCALE GENOMIC DNA]</scope>
    <source>
        <strain evidence="1">GT-2023</strain>
        <tissue evidence="1">Liver</tissue>
    </source>
</reference>
<accession>A0ABR3LSC5</accession>
<name>A0ABR3LSC5_9TELE</name>
<protein>
    <submittedName>
        <fullName evidence="1">Uncharacterized protein</fullName>
    </submittedName>
</protein>
<comment type="caution">
    <text evidence="1">The sequence shown here is derived from an EMBL/GenBank/DDBJ whole genome shotgun (WGS) entry which is preliminary data.</text>
</comment>
<keyword evidence="2" id="KW-1185">Reference proteome</keyword>
<evidence type="ECO:0000313" key="1">
    <source>
        <dbReference type="EMBL" id="KAL1255001.1"/>
    </source>
</evidence>
<gene>
    <name evidence="1" type="ORF">QQF64_013062</name>
</gene>
<proteinExistence type="predicted"/>